<dbReference type="Gene3D" id="2.30.29.30">
    <property type="entry name" value="Pleckstrin-homology domain (PH domain)/Phosphotyrosine-binding domain (PTB)"/>
    <property type="match status" value="2"/>
</dbReference>
<dbReference type="AlphaFoldDB" id="A0AAV7YAL8"/>
<dbReference type="FunFam" id="2.30.29.30:FF:000286">
    <property type="entry name" value="PH-protein kinase domain containing protein"/>
    <property type="match status" value="2"/>
</dbReference>
<dbReference type="InterPro" id="IPR011993">
    <property type="entry name" value="PH-like_dom_sf"/>
</dbReference>
<name>A0AAV7YAL8_9EUKA</name>
<reference evidence="3" key="1">
    <citation type="submission" date="2022-08" db="EMBL/GenBank/DDBJ databases">
        <title>Novel sulfate-reducing endosymbionts in the free-living metamonad Anaeramoeba.</title>
        <authorList>
            <person name="Jerlstrom-Hultqvist J."/>
            <person name="Cepicka I."/>
            <person name="Gallot-Lavallee L."/>
            <person name="Salas-Leiva D."/>
            <person name="Curtis B.A."/>
            <person name="Zahonova K."/>
            <person name="Pipaliya S."/>
            <person name="Dacks J."/>
            <person name="Roger A.J."/>
        </authorList>
    </citation>
    <scope>NUCLEOTIDE SEQUENCE</scope>
    <source>
        <strain evidence="3">Schooner1</strain>
    </source>
</reference>
<proteinExistence type="predicted"/>
<dbReference type="InterPro" id="IPR011992">
    <property type="entry name" value="EF-hand-dom_pair"/>
</dbReference>
<feature type="domain" description="PH" evidence="1">
    <location>
        <begin position="127"/>
        <end position="220"/>
    </location>
</feature>
<feature type="domain" description="PH" evidence="1">
    <location>
        <begin position="18"/>
        <end position="112"/>
    </location>
</feature>
<organism evidence="2 4">
    <name type="scientific">Anaeramoeba flamelloides</name>
    <dbReference type="NCBI Taxonomy" id="1746091"/>
    <lineage>
        <taxon>Eukaryota</taxon>
        <taxon>Metamonada</taxon>
        <taxon>Anaeramoebidae</taxon>
        <taxon>Anaeramoeba</taxon>
    </lineage>
</organism>
<evidence type="ECO:0000259" key="1">
    <source>
        <dbReference type="PROSITE" id="PS50003"/>
    </source>
</evidence>
<dbReference type="Proteomes" id="UP001150062">
    <property type="component" value="Unassembled WGS sequence"/>
</dbReference>
<accession>A0AAV7YAL8</accession>
<keyword evidence="5" id="KW-1185">Reference proteome</keyword>
<dbReference type="SMART" id="SM00233">
    <property type="entry name" value="PH"/>
    <property type="match status" value="2"/>
</dbReference>
<evidence type="ECO:0000313" key="3">
    <source>
        <dbReference type="EMBL" id="KAJ6229443.1"/>
    </source>
</evidence>
<reference evidence="2" key="2">
    <citation type="submission" date="2022-08" db="EMBL/GenBank/DDBJ databases">
        <title>Novel sulphate-reducing endosymbionts in the free-living metamonad Anaeramoeba.</title>
        <authorList>
            <person name="Jerlstrom-Hultqvist J."/>
            <person name="Cepicka I."/>
            <person name="Gallot-Lavallee L."/>
            <person name="Salas-Leiva D."/>
            <person name="Curtis B.A."/>
            <person name="Zahonova K."/>
            <person name="Pipaliya S."/>
            <person name="Dacks J."/>
            <person name="Roger A.J."/>
        </authorList>
    </citation>
    <scope>NUCLEOTIDE SEQUENCE</scope>
    <source>
        <strain evidence="2">Busselton2</strain>
    </source>
</reference>
<comment type="caution">
    <text evidence="2">The sequence shown here is derived from an EMBL/GenBank/DDBJ whole genome shotgun (WGS) entry which is preliminary data.</text>
</comment>
<dbReference type="Pfam" id="PF00169">
    <property type="entry name" value="PH"/>
    <property type="match status" value="2"/>
</dbReference>
<dbReference type="SUPFAM" id="SSF50729">
    <property type="entry name" value="PH domain-like"/>
    <property type="match status" value="2"/>
</dbReference>
<dbReference type="EMBL" id="JANTQA010000070">
    <property type="protein sequence ID" value="KAJ3425945.1"/>
    <property type="molecule type" value="Genomic_DNA"/>
</dbReference>
<sequence>MTETIEVPEIENLASILVLPTQGWLKKTGGNKKGFKRRYFRLKKDNIIYYYKSEKAKEPAGTINLTEAQSVESDENTKFSLHIHTKYRVYVIVAENEDEHVKWLEAIERGIGAGKFASSTSQKRNQLARKQGWMTKRGGSFKNWKKRWFVLQGASLMYYKTENDKTPLGEIALKDVSIKMLTDGKHSYCIDHPDRRSYYLRCSGDKERKDWIDAIKESLTSTETESKKNVHLEYDSKLVHAFRKVATFTLLTLQDKLPGWETEVLDFDCFKNYFSQLCQTSQETCKLLFDTLNHEEKGVSIEDFVIVMTTLSKAHPYEKIELIFTFISEKENISLSLEQLFNIFKLWSRLFGCWELKHLTFLHKMKKALEVDDIEEVVLTDTWVKPKEYFDILMNDLQFKEIFLIWDLKN</sequence>
<dbReference type="SUPFAM" id="SSF47473">
    <property type="entry name" value="EF-hand"/>
    <property type="match status" value="1"/>
</dbReference>
<evidence type="ECO:0000313" key="5">
    <source>
        <dbReference type="Proteomes" id="UP001150062"/>
    </source>
</evidence>
<dbReference type="Proteomes" id="UP001146793">
    <property type="component" value="Unassembled WGS sequence"/>
</dbReference>
<dbReference type="EMBL" id="JAOAOG010000321">
    <property type="protein sequence ID" value="KAJ6229443.1"/>
    <property type="molecule type" value="Genomic_DNA"/>
</dbReference>
<dbReference type="InterPro" id="IPR051707">
    <property type="entry name" value="PI-Interact_SigTrans_Reg"/>
</dbReference>
<evidence type="ECO:0000313" key="4">
    <source>
        <dbReference type="Proteomes" id="UP001146793"/>
    </source>
</evidence>
<evidence type="ECO:0000313" key="2">
    <source>
        <dbReference type="EMBL" id="KAJ3425945.1"/>
    </source>
</evidence>
<gene>
    <name evidence="2" type="ORF">M0812_28392</name>
    <name evidence="3" type="ORF">M0813_07876</name>
</gene>
<dbReference type="PANTHER" id="PTHR14336">
    <property type="entry name" value="TANDEM PH DOMAIN CONTAINING PROTEIN"/>
    <property type="match status" value="1"/>
</dbReference>
<dbReference type="PROSITE" id="PS50003">
    <property type="entry name" value="PH_DOMAIN"/>
    <property type="match status" value="2"/>
</dbReference>
<dbReference type="InterPro" id="IPR001849">
    <property type="entry name" value="PH_domain"/>
</dbReference>
<protein>
    <submittedName>
        <fullName evidence="2">Sesquipedalian</fullName>
    </submittedName>
</protein>
<dbReference type="Gene3D" id="1.10.238.10">
    <property type="entry name" value="EF-hand"/>
    <property type="match status" value="1"/>
</dbReference>